<feature type="region of interest" description="Disordered" evidence="1">
    <location>
        <begin position="1"/>
        <end position="140"/>
    </location>
</feature>
<evidence type="ECO:0000256" key="1">
    <source>
        <dbReference type="SAM" id="MobiDB-lite"/>
    </source>
</evidence>
<evidence type="ECO:0000313" key="3">
    <source>
        <dbReference type="EMBL" id="KAK4495655.1"/>
    </source>
</evidence>
<keyword evidence="4" id="KW-1185">Reference proteome</keyword>
<dbReference type="SUPFAM" id="SSF54695">
    <property type="entry name" value="POZ domain"/>
    <property type="match status" value="2"/>
</dbReference>
<comment type="caution">
    <text evidence="3">The sequence shown here is derived from an EMBL/GenBank/DDBJ whole genome shotgun (WGS) entry which is preliminary data.</text>
</comment>
<feature type="compositionally biased region" description="Low complexity" evidence="1">
    <location>
        <begin position="66"/>
        <end position="96"/>
    </location>
</feature>
<dbReference type="Pfam" id="PF00651">
    <property type="entry name" value="BTB"/>
    <property type="match status" value="1"/>
</dbReference>
<dbReference type="PANTHER" id="PTHR47843">
    <property type="entry name" value="BTB DOMAIN-CONTAINING PROTEIN-RELATED"/>
    <property type="match status" value="1"/>
</dbReference>
<sequence>MSLLRTIRQPNLLRSLAPRSSTTPAISVAGRRFAHQDYGSGEAKSDQAANKTQRDAEHPGPPPPKAAQQGKGQQEQQPQQSSGGDKSKSNSNSTSNAQPKILSDNPPAQGEESEEVAKHNREVSQRADRAEEKVNNEDAEKDKVPKGFWYGRKRQSAVMHSDRRLRITTSAVKITAGTDDQESFIVHDTILSDRSPFFKAAISKRWQAGRNGEVHLPEDEPFVVGAYFDWLYSSNIASKSEKPFAELQEDEIDAELEYLCKLYVFGEKILDNEFCNAVVSAITARVDEDHDEGTFYPGTKAVRILYEGTGEGCPARKMMVQFYMEHGAEEWFGMHGEKHSQEFLTDMCKEFLKMSDPMPAVRQWEKRAQWFKYTCGIITIKAGDGEARKTLSIHEDIIKSSSPFFRAALDKNWKEAQSREITLPSDSAEVVSCYVDWCYSKQIASTHLFSEQSLRDLDEEDALLADLYVFGEKVQDDRFCNAVMTAMAELMDQEFVTDGVLASRSPGPSTVKTIYDGTPTDSPARRFLVDQYVAYGSQEWFDGNDEYLQCPEFLRDLALAQLRPKAVFRDDGDYVRDRCIKWFKPPIVGKEDETKGEIQEG</sequence>
<evidence type="ECO:0000313" key="4">
    <source>
        <dbReference type="Proteomes" id="UP001305779"/>
    </source>
</evidence>
<protein>
    <recommendedName>
        <fullName evidence="2">BTB domain-containing protein</fullName>
    </recommendedName>
</protein>
<dbReference type="Proteomes" id="UP001305779">
    <property type="component" value="Unassembled WGS sequence"/>
</dbReference>
<dbReference type="InterPro" id="IPR000210">
    <property type="entry name" value="BTB/POZ_dom"/>
</dbReference>
<dbReference type="PANTHER" id="PTHR47843:SF2">
    <property type="entry name" value="BTB DOMAIN-CONTAINING PROTEIN"/>
    <property type="match status" value="1"/>
</dbReference>
<proteinExistence type="predicted"/>
<feature type="domain" description="BTB" evidence="2">
    <location>
        <begin position="170"/>
        <end position="240"/>
    </location>
</feature>
<reference evidence="3 4" key="1">
    <citation type="journal article" date="2023" name="G3 (Bethesda)">
        <title>A chromosome-level genome assembly of Zasmidium syzygii isolated from banana leaves.</title>
        <authorList>
            <person name="van Westerhoven A.C."/>
            <person name="Mehrabi R."/>
            <person name="Talebi R."/>
            <person name="Steentjes M.B.F."/>
            <person name="Corcolon B."/>
            <person name="Chong P.A."/>
            <person name="Kema G.H.J."/>
            <person name="Seidl M.F."/>
        </authorList>
    </citation>
    <scope>NUCLEOTIDE SEQUENCE [LARGE SCALE GENOMIC DNA]</scope>
    <source>
        <strain evidence="3 4">P124</strain>
    </source>
</reference>
<accession>A0ABR0E2Z2</accession>
<feature type="compositionally biased region" description="Basic and acidic residues" evidence="1">
    <location>
        <begin position="115"/>
        <end position="140"/>
    </location>
</feature>
<dbReference type="Gene3D" id="3.30.710.10">
    <property type="entry name" value="Potassium Channel Kv1.1, Chain A"/>
    <property type="match status" value="2"/>
</dbReference>
<name>A0ABR0E2Z2_ZASCE</name>
<feature type="domain" description="BTB" evidence="2">
    <location>
        <begin position="378"/>
        <end position="447"/>
    </location>
</feature>
<organism evidence="3 4">
    <name type="scientific">Zasmidium cellare</name>
    <name type="common">Wine cellar mold</name>
    <name type="synonym">Racodium cellare</name>
    <dbReference type="NCBI Taxonomy" id="395010"/>
    <lineage>
        <taxon>Eukaryota</taxon>
        <taxon>Fungi</taxon>
        <taxon>Dikarya</taxon>
        <taxon>Ascomycota</taxon>
        <taxon>Pezizomycotina</taxon>
        <taxon>Dothideomycetes</taxon>
        <taxon>Dothideomycetidae</taxon>
        <taxon>Mycosphaerellales</taxon>
        <taxon>Mycosphaerellaceae</taxon>
        <taxon>Zasmidium</taxon>
    </lineage>
</organism>
<dbReference type="CDD" id="cd18186">
    <property type="entry name" value="BTB_POZ_ZBTB_KLHL-like"/>
    <property type="match status" value="2"/>
</dbReference>
<gene>
    <name evidence="3" type="ORF">PRZ48_012923</name>
</gene>
<dbReference type="EMBL" id="JAXOVC010000011">
    <property type="protein sequence ID" value="KAK4495655.1"/>
    <property type="molecule type" value="Genomic_DNA"/>
</dbReference>
<evidence type="ECO:0000259" key="2">
    <source>
        <dbReference type="PROSITE" id="PS50097"/>
    </source>
</evidence>
<dbReference type="PROSITE" id="PS50097">
    <property type="entry name" value="BTB"/>
    <property type="match status" value="2"/>
</dbReference>
<dbReference type="InterPro" id="IPR011333">
    <property type="entry name" value="SKP1/BTB/POZ_sf"/>
</dbReference>